<accession>A0A2T0R0B2</accession>
<protein>
    <submittedName>
        <fullName evidence="1">Uncharacterized protein (DUF1501 family)</fullName>
    </submittedName>
</protein>
<dbReference type="PANTHER" id="PTHR43737:SF1">
    <property type="entry name" value="DUF1501 DOMAIN-CONTAINING PROTEIN"/>
    <property type="match status" value="1"/>
</dbReference>
<reference evidence="1 2" key="1">
    <citation type="submission" date="2018-03" db="EMBL/GenBank/DDBJ databases">
        <title>Genomic Encyclopedia of Archaeal and Bacterial Type Strains, Phase II (KMG-II): from individual species to whole genera.</title>
        <authorList>
            <person name="Goeker M."/>
        </authorList>
    </citation>
    <scope>NUCLEOTIDE SEQUENCE [LARGE SCALE GENOMIC DNA]</scope>
    <source>
        <strain evidence="1 2">DSM 19711</strain>
    </source>
</reference>
<dbReference type="PROSITE" id="PS51318">
    <property type="entry name" value="TAT"/>
    <property type="match status" value="1"/>
</dbReference>
<dbReference type="InterPro" id="IPR010869">
    <property type="entry name" value="DUF1501"/>
</dbReference>
<dbReference type="Pfam" id="PF07394">
    <property type="entry name" value="DUF1501"/>
    <property type="match status" value="1"/>
</dbReference>
<sequence length="423" mass="43420">MSKNPQHCGCDEGSRLVSRRSVLRAALAAAAVGATTYTVGDVSTQVSFAGAGWNGETLVVLSLHGGFDGLSAVVPGGDGAYYANRPNIAVPRASLLGLDQMFGLHPAMAPLVPFWKNGTFGVVHAVGQSDPTRSHFAAMEQMELAAPGSSVRTGWIDRTLGSLGTGSVLNAVGFSNQTPRSFAGPNQETTMTSLEDFNLIGPGDDRPTWHAALRRMHTGARPEVGAPATTLITAMENVAQLKGAAAGPANGATYPGTDLGKAMAQAAILKKSGAPVQVIALDYGDWDMHAGLGRVDGGWMRDKLTELSSALAAFATDLGPAFGSTTLLTLSEFGRRVGENASGGLDHGHGNAVLLLGGGVVGGRVHGVWPGLGADRLVDGDLAGTTDYRAIIGEVLQKRCGAGSLSTIFPGFGGPQLGVVRAR</sequence>
<dbReference type="InterPro" id="IPR006311">
    <property type="entry name" value="TAT_signal"/>
</dbReference>
<organism evidence="1 2">
    <name type="scientific">Kineococcus rhizosphaerae</name>
    <dbReference type="NCBI Taxonomy" id="559628"/>
    <lineage>
        <taxon>Bacteria</taxon>
        <taxon>Bacillati</taxon>
        <taxon>Actinomycetota</taxon>
        <taxon>Actinomycetes</taxon>
        <taxon>Kineosporiales</taxon>
        <taxon>Kineosporiaceae</taxon>
        <taxon>Kineococcus</taxon>
    </lineage>
</organism>
<dbReference type="EMBL" id="PVZF01000010">
    <property type="protein sequence ID" value="PRY12569.1"/>
    <property type="molecule type" value="Genomic_DNA"/>
</dbReference>
<proteinExistence type="predicted"/>
<comment type="caution">
    <text evidence="1">The sequence shown here is derived from an EMBL/GenBank/DDBJ whole genome shotgun (WGS) entry which is preliminary data.</text>
</comment>
<dbReference type="Proteomes" id="UP000238083">
    <property type="component" value="Unassembled WGS sequence"/>
</dbReference>
<evidence type="ECO:0000313" key="2">
    <source>
        <dbReference type="Proteomes" id="UP000238083"/>
    </source>
</evidence>
<dbReference type="PANTHER" id="PTHR43737">
    <property type="entry name" value="BLL7424 PROTEIN"/>
    <property type="match status" value="1"/>
</dbReference>
<dbReference type="OrthoDB" id="9779968at2"/>
<gene>
    <name evidence="1" type="ORF">CLV37_110129</name>
</gene>
<keyword evidence="2" id="KW-1185">Reference proteome</keyword>
<evidence type="ECO:0000313" key="1">
    <source>
        <dbReference type="EMBL" id="PRY12569.1"/>
    </source>
</evidence>
<dbReference type="RefSeq" id="WP_106213378.1">
    <property type="nucleotide sequence ID" value="NZ_PVZF01000010.1"/>
</dbReference>
<name>A0A2T0R0B2_9ACTN</name>
<dbReference type="AlphaFoldDB" id="A0A2T0R0B2"/>